<gene>
    <name evidence="5" type="ORF">UV8b_08059</name>
    <name evidence="4" type="ORF">UVI_02001600</name>
</gene>
<name>A0A063C665_USTVR</name>
<evidence type="ECO:0000313" key="5">
    <source>
        <dbReference type="EMBL" id="QUC23818.1"/>
    </source>
</evidence>
<evidence type="ECO:0000313" key="4">
    <source>
        <dbReference type="EMBL" id="GAO14207.1"/>
    </source>
</evidence>
<feature type="compositionally biased region" description="Low complexity" evidence="1">
    <location>
        <begin position="85"/>
        <end position="98"/>
    </location>
</feature>
<dbReference type="STRING" id="1159556.A0A063C665"/>
<reference evidence="4" key="1">
    <citation type="journal article" date="2016" name="Genome Announc.">
        <title>Genome Sequence of Ustilaginoidea virens IPU010, a Rice Pathogenic Fungus Causing False Smut.</title>
        <authorList>
            <person name="Kumagai T."/>
            <person name="Ishii T."/>
            <person name="Terai G."/>
            <person name="Umemura M."/>
            <person name="Machida M."/>
            <person name="Asai K."/>
        </authorList>
    </citation>
    <scope>NUCLEOTIDE SEQUENCE [LARGE SCALE GENOMIC DNA]</scope>
    <source>
        <strain evidence="4">IPU010</strain>
    </source>
</reference>
<dbReference type="PANTHER" id="PTHR34154:SF10">
    <property type="entry name" value="ASL1-LIKE GLYCOSYL HYDROLASE CATALYTIC DOMAIN-CONTAINING PROTEIN"/>
    <property type="match status" value="1"/>
</dbReference>
<dbReference type="KEGG" id="uvi:66068836"/>
<dbReference type="Proteomes" id="UP000027002">
    <property type="component" value="Chromosome 7"/>
</dbReference>
<dbReference type="EMBL" id="BBTG02000001">
    <property type="protein sequence ID" value="GAO14207.1"/>
    <property type="molecule type" value="Genomic_DNA"/>
</dbReference>
<protein>
    <recommendedName>
        <fullName evidence="3">Asl1-like glycosyl hydrolase catalytic domain-containing protein</fullName>
    </recommendedName>
</protein>
<dbReference type="Gene3D" id="3.20.20.80">
    <property type="entry name" value="Glycosidases"/>
    <property type="match status" value="1"/>
</dbReference>
<dbReference type="HOGENOM" id="CLU_040908_4_1_1"/>
<feature type="region of interest" description="Disordered" evidence="1">
    <location>
        <begin position="85"/>
        <end position="129"/>
    </location>
</feature>
<dbReference type="GO" id="GO:0071966">
    <property type="term" value="P:fungal-type cell wall polysaccharide metabolic process"/>
    <property type="evidence" value="ECO:0007669"/>
    <property type="project" value="TreeGrafter"/>
</dbReference>
<dbReference type="GO" id="GO:0009277">
    <property type="term" value="C:fungal-type cell wall"/>
    <property type="evidence" value="ECO:0007669"/>
    <property type="project" value="TreeGrafter"/>
</dbReference>
<feature type="chain" id="PRO_5010402232" description="Asl1-like glycosyl hydrolase catalytic domain-containing protein" evidence="2">
    <location>
        <begin position="21"/>
        <end position="365"/>
    </location>
</feature>
<feature type="compositionally biased region" description="Low complexity" evidence="1">
    <location>
        <begin position="106"/>
        <end position="124"/>
    </location>
</feature>
<evidence type="ECO:0000259" key="3">
    <source>
        <dbReference type="Pfam" id="PF11790"/>
    </source>
</evidence>
<dbReference type="InterPro" id="IPR017853">
    <property type="entry name" value="GH"/>
</dbReference>
<dbReference type="AlphaFoldDB" id="A0A063C665"/>
<dbReference type="Pfam" id="PF11790">
    <property type="entry name" value="Glyco_hydro_cc"/>
    <property type="match status" value="1"/>
</dbReference>
<keyword evidence="6" id="KW-1185">Reference proteome</keyword>
<reference evidence="5" key="3">
    <citation type="submission" date="2020-03" db="EMBL/GenBank/DDBJ databases">
        <title>A mixture of massive structural variations and highly conserved coding sequences in Ustilaginoidea virens genome.</title>
        <authorList>
            <person name="Zhang K."/>
            <person name="Zhao Z."/>
            <person name="Zhang Z."/>
            <person name="Li Y."/>
            <person name="Hsiang T."/>
            <person name="Sun W."/>
        </authorList>
    </citation>
    <scope>NUCLEOTIDE SEQUENCE</scope>
    <source>
        <strain evidence="5">UV-8b</strain>
    </source>
</reference>
<accession>A0A063C665</accession>
<evidence type="ECO:0000256" key="2">
    <source>
        <dbReference type="SAM" id="SignalP"/>
    </source>
</evidence>
<proteinExistence type="predicted"/>
<sequence length="365" mass="38349">MYTKIAALAGALAIVDQAAAFNVHRGHRHQKKDGVVVWETLVKTVYVTDSPAAQPSKPPSNIDVALDVVAIPTLPAVVDAPVQKAPSSPAAASPAKGGSSSGGSSQGSSKDSSKGSSAGSSASSGGPGFSGKRGLAYNDPLLANLFGAACKNCGWAYSWGKYPGSLDSKYSFVPMLWGLKEVSNWDSAATSAIANGAKALFSFNEPDNRGQADMTPSVAADAHVQYMNKYADKALIGAPAVSNSNLAGEGLDWLKNWVKQCEAKGCKYHFCNVHWYSPASAIDSLFDHIKQAHQICGGKPVWLTEFAPIDASPSQIASFLEQAIPKLESIDYLHAYSYFMVSTDADRLLSSSSSLSTIGQTYASL</sequence>
<evidence type="ECO:0000256" key="1">
    <source>
        <dbReference type="SAM" id="MobiDB-lite"/>
    </source>
</evidence>
<dbReference type="PANTHER" id="PTHR34154">
    <property type="entry name" value="ALKALI-SENSITIVE LINKAGE PROTEIN 1"/>
    <property type="match status" value="1"/>
</dbReference>
<dbReference type="SUPFAM" id="SSF51445">
    <property type="entry name" value="(Trans)glycosidases"/>
    <property type="match status" value="1"/>
</dbReference>
<dbReference type="RefSeq" id="XP_043001491.1">
    <property type="nucleotide sequence ID" value="XM_043145556.1"/>
</dbReference>
<dbReference type="EMBL" id="CP072759">
    <property type="protein sequence ID" value="QUC23818.1"/>
    <property type="molecule type" value="Genomic_DNA"/>
</dbReference>
<keyword evidence="2" id="KW-0732">Signal</keyword>
<dbReference type="GeneID" id="66068836"/>
<dbReference type="Proteomes" id="UP000054053">
    <property type="component" value="Unassembled WGS sequence"/>
</dbReference>
<dbReference type="InterPro" id="IPR024655">
    <property type="entry name" value="Asl1_glyco_hydro_catalytic"/>
</dbReference>
<feature type="signal peptide" evidence="2">
    <location>
        <begin position="1"/>
        <end position="20"/>
    </location>
</feature>
<dbReference type="OrthoDB" id="43654at2759"/>
<evidence type="ECO:0000313" key="6">
    <source>
        <dbReference type="Proteomes" id="UP000027002"/>
    </source>
</evidence>
<organism evidence="4 7">
    <name type="scientific">Ustilaginoidea virens</name>
    <name type="common">Rice false smut fungus</name>
    <name type="synonym">Villosiclava virens</name>
    <dbReference type="NCBI Taxonomy" id="1159556"/>
    <lineage>
        <taxon>Eukaryota</taxon>
        <taxon>Fungi</taxon>
        <taxon>Dikarya</taxon>
        <taxon>Ascomycota</taxon>
        <taxon>Pezizomycotina</taxon>
        <taxon>Sordariomycetes</taxon>
        <taxon>Hypocreomycetidae</taxon>
        <taxon>Hypocreales</taxon>
        <taxon>Clavicipitaceae</taxon>
        <taxon>Ustilaginoidea</taxon>
    </lineage>
</organism>
<feature type="domain" description="Asl1-like glycosyl hydrolase catalytic" evidence="3">
    <location>
        <begin position="134"/>
        <end position="362"/>
    </location>
</feature>
<dbReference type="InterPro" id="IPR053183">
    <property type="entry name" value="ASL1"/>
</dbReference>
<reference evidence="7" key="2">
    <citation type="journal article" date="2016" name="Genome Announc.">
        <title>Genome sequence of Ustilaginoidea virens IPU010, a rice pathogenic fungus causing false smut.</title>
        <authorList>
            <person name="Kumagai T."/>
            <person name="Ishii T."/>
            <person name="Terai G."/>
            <person name="Umemura M."/>
            <person name="Machida M."/>
            <person name="Asai K."/>
        </authorList>
    </citation>
    <scope>NUCLEOTIDE SEQUENCE [LARGE SCALE GENOMIC DNA]</scope>
    <source>
        <strain evidence="7">IPU010</strain>
    </source>
</reference>
<evidence type="ECO:0000313" key="7">
    <source>
        <dbReference type="Proteomes" id="UP000054053"/>
    </source>
</evidence>